<dbReference type="AlphaFoldDB" id="A0A4R6JMB7"/>
<feature type="transmembrane region" description="Helical" evidence="1">
    <location>
        <begin position="347"/>
        <end position="367"/>
    </location>
</feature>
<keyword evidence="1" id="KW-0472">Membrane</keyword>
<sequence length="448" mass="48132">MLVRLHFYAGVLVGPFLLVVAASGFLYALAPTIENVIYRDTLFVDSDSSTTVPVSEQVAAARQQQPDGTLLAVRPAPGPGDTTRVLFGVPGLGESERLAVFVNPANAEVTGEIAAYGSSGALPFRTWLSHLHRSLHLGEPGRIYSELAASWLWVIALAGLVLWFTGRRNGSRRKPQRSGSARRRTLSWHGALGTWVILAMLFLSATGLTWSRFAGENVGELKAALDWTTPTVSTKLDATGHGGHEGHTMPAGADPAVTSWDQSLASARSAQLDGPVEIAAPKKAGTTFVVQEIGKQWPTQADSVAVDPATGKVLDVQRFDDYPLAAKLSRWGIDGHMGLLFGLPNQLLLAMVAGVIVAMVIWGYRMWWQRRPTRGHAFRLGRPARRGTWRGAPIPALAALVVVAIGIGIFLPLFGVTLLAFLVLDLLVGLYRGRSSESTAEQGDELLV</sequence>
<feature type="transmembrane region" description="Helical" evidence="1">
    <location>
        <begin position="413"/>
        <end position="431"/>
    </location>
</feature>
<feature type="transmembrane region" description="Helical" evidence="1">
    <location>
        <begin position="186"/>
        <end position="210"/>
    </location>
</feature>
<dbReference type="PANTHER" id="PTHR34219">
    <property type="entry name" value="IRON-REGULATED INNER MEMBRANE PROTEIN-RELATED"/>
    <property type="match status" value="1"/>
</dbReference>
<keyword evidence="3" id="KW-1185">Reference proteome</keyword>
<evidence type="ECO:0000313" key="2">
    <source>
        <dbReference type="EMBL" id="TDO35856.1"/>
    </source>
</evidence>
<dbReference type="EMBL" id="SNWQ01000021">
    <property type="protein sequence ID" value="TDO35856.1"/>
    <property type="molecule type" value="Genomic_DNA"/>
</dbReference>
<feature type="transmembrane region" description="Helical" evidence="1">
    <location>
        <begin position="143"/>
        <end position="165"/>
    </location>
</feature>
<dbReference type="InterPro" id="IPR005625">
    <property type="entry name" value="PepSY-ass_TM"/>
</dbReference>
<name>A0A4R6JMB7_9ACTN</name>
<protein>
    <submittedName>
        <fullName evidence="2">Putative iron-regulated membrane protein</fullName>
    </submittedName>
</protein>
<proteinExistence type="predicted"/>
<organism evidence="2 3">
    <name type="scientific">Kribbella caucasensis</name>
    <dbReference type="NCBI Taxonomy" id="2512215"/>
    <lineage>
        <taxon>Bacteria</taxon>
        <taxon>Bacillati</taxon>
        <taxon>Actinomycetota</taxon>
        <taxon>Actinomycetes</taxon>
        <taxon>Propionibacteriales</taxon>
        <taxon>Kribbellaceae</taxon>
        <taxon>Kribbella</taxon>
    </lineage>
</organism>
<evidence type="ECO:0000313" key="3">
    <source>
        <dbReference type="Proteomes" id="UP000295388"/>
    </source>
</evidence>
<keyword evidence="1" id="KW-0812">Transmembrane</keyword>
<dbReference type="Pfam" id="PF03929">
    <property type="entry name" value="PepSY_TM"/>
    <property type="match status" value="1"/>
</dbReference>
<feature type="transmembrane region" description="Helical" evidence="1">
    <location>
        <begin position="388"/>
        <end position="407"/>
    </location>
</feature>
<dbReference type="Proteomes" id="UP000295388">
    <property type="component" value="Unassembled WGS sequence"/>
</dbReference>
<feature type="transmembrane region" description="Helical" evidence="1">
    <location>
        <begin position="7"/>
        <end position="30"/>
    </location>
</feature>
<accession>A0A4R6JMB7</accession>
<gene>
    <name evidence="2" type="ORF">EV643_121129</name>
</gene>
<comment type="caution">
    <text evidence="2">The sequence shown here is derived from an EMBL/GenBank/DDBJ whole genome shotgun (WGS) entry which is preliminary data.</text>
</comment>
<reference evidence="2 3" key="1">
    <citation type="submission" date="2019-03" db="EMBL/GenBank/DDBJ databases">
        <title>Genomic Encyclopedia of Type Strains, Phase III (KMG-III): the genomes of soil and plant-associated and newly described type strains.</title>
        <authorList>
            <person name="Whitman W."/>
        </authorList>
    </citation>
    <scope>NUCLEOTIDE SEQUENCE [LARGE SCALE GENOMIC DNA]</scope>
    <source>
        <strain evidence="2 3">VKM Ac-2527</strain>
    </source>
</reference>
<keyword evidence="1" id="KW-1133">Transmembrane helix</keyword>
<dbReference type="PANTHER" id="PTHR34219:SF1">
    <property type="entry name" value="PEPSY DOMAIN-CONTAINING PROTEIN"/>
    <property type="match status" value="1"/>
</dbReference>
<evidence type="ECO:0000256" key="1">
    <source>
        <dbReference type="SAM" id="Phobius"/>
    </source>
</evidence>